<sequence>MPSLEDIGISEDSHNDEDIFGAEADFHNLDSTFQVSPIPTIRIHKDHPFEQVIGDLHSASQTMRMTKNLEEHGLVGIVIPRTDNKDLQNCLFACFLS</sequence>
<name>A0A699W6L0_TANCI</name>
<accession>A0A699W6L0</accession>
<reference evidence="1" key="1">
    <citation type="journal article" date="2019" name="Sci. Rep.">
        <title>Draft genome of Tanacetum cinerariifolium, the natural source of mosquito coil.</title>
        <authorList>
            <person name="Yamashiro T."/>
            <person name="Shiraishi A."/>
            <person name="Satake H."/>
            <person name="Nakayama K."/>
        </authorList>
    </citation>
    <scope>NUCLEOTIDE SEQUENCE</scope>
</reference>
<gene>
    <name evidence="1" type="ORF">Tci_914189</name>
</gene>
<protein>
    <submittedName>
        <fullName evidence="1">Uncharacterized protein</fullName>
    </submittedName>
</protein>
<evidence type="ECO:0000313" key="1">
    <source>
        <dbReference type="EMBL" id="GFD42220.1"/>
    </source>
</evidence>
<comment type="caution">
    <text evidence="1">The sequence shown here is derived from an EMBL/GenBank/DDBJ whole genome shotgun (WGS) entry which is preliminary data.</text>
</comment>
<feature type="non-terminal residue" evidence="1">
    <location>
        <position position="97"/>
    </location>
</feature>
<dbReference type="EMBL" id="BKCJ011569088">
    <property type="protein sequence ID" value="GFD42220.1"/>
    <property type="molecule type" value="Genomic_DNA"/>
</dbReference>
<organism evidence="1">
    <name type="scientific">Tanacetum cinerariifolium</name>
    <name type="common">Dalmatian daisy</name>
    <name type="synonym">Chrysanthemum cinerariifolium</name>
    <dbReference type="NCBI Taxonomy" id="118510"/>
    <lineage>
        <taxon>Eukaryota</taxon>
        <taxon>Viridiplantae</taxon>
        <taxon>Streptophyta</taxon>
        <taxon>Embryophyta</taxon>
        <taxon>Tracheophyta</taxon>
        <taxon>Spermatophyta</taxon>
        <taxon>Magnoliopsida</taxon>
        <taxon>eudicotyledons</taxon>
        <taxon>Gunneridae</taxon>
        <taxon>Pentapetalae</taxon>
        <taxon>asterids</taxon>
        <taxon>campanulids</taxon>
        <taxon>Asterales</taxon>
        <taxon>Asteraceae</taxon>
        <taxon>Asteroideae</taxon>
        <taxon>Anthemideae</taxon>
        <taxon>Anthemidinae</taxon>
        <taxon>Tanacetum</taxon>
    </lineage>
</organism>
<proteinExistence type="predicted"/>
<dbReference type="AlphaFoldDB" id="A0A699W6L0"/>